<name>A0A2B7XXG8_POLH7</name>
<evidence type="ECO:0000313" key="2">
    <source>
        <dbReference type="Proteomes" id="UP000224634"/>
    </source>
</evidence>
<dbReference type="STRING" id="1447883.A0A2B7XXG8"/>
<gene>
    <name evidence="1" type="ORF">AJ80_06267</name>
</gene>
<sequence length="102" mass="12350">MPSSWWERWEERGQFFDKDACPIEGRKVWSPIDRAFEEWVQKYRRKRGVGEFGKEETAAISDLMRRMLAFRPEERPSAQEVLESEWIVKWVLPDFERSLQAQ</sequence>
<dbReference type="EMBL" id="PDNA01000102">
    <property type="protein sequence ID" value="PGH13635.1"/>
    <property type="molecule type" value="Genomic_DNA"/>
</dbReference>
<dbReference type="InterPro" id="IPR011009">
    <property type="entry name" value="Kinase-like_dom_sf"/>
</dbReference>
<dbReference type="OrthoDB" id="4206417at2759"/>
<comment type="caution">
    <text evidence="1">The sequence shown here is derived from an EMBL/GenBank/DDBJ whole genome shotgun (WGS) entry which is preliminary data.</text>
</comment>
<dbReference type="Gene3D" id="1.10.510.10">
    <property type="entry name" value="Transferase(Phosphotransferase) domain 1"/>
    <property type="match status" value="1"/>
</dbReference>
<evidence type="ECO:0000313" key="1">
    <source>
        <dbReference type="EMBL" id="PGH13635.1"/>
    </source>
</evidence>
<proteinExistence type="predicted"/>
<dbReference type="AlphaFoldDB" id="A0A2B7XXG8"/>
<organism evidence="1 2">
    <name type="scientific">Polytolypa hystricis (strain UAMH7299)</name>
    <dbReference type="NCBI Taxonomy" id="1447883"/>
    <lineage>
        <taxon>Eukaryota</taxon>
        <taxon>Fungi</taxon>
        <taxon>Dikarya</taxon>
        <taxon>Ascomycota</taxon>
        <taxon>Pezizomycotina</taxon>
        <taxon>Eurotiomycetes</taxon>
        <taxon>Eurotiomycetidae</taxon>
        <taxon>Onygenales</taxon>
        <taxon>Onygenales incertae sedis</taxon>
        <taxon>Polytolypa</taxon>
    </lineage>
</organism>
<dbReference type="SUPFAM" id="SSF56112">
    <property type="entry name" value="Protein kinase-like (PK-like)"/>
    <property type="match status" value="1"/>
</dbReference>
<dbReference type="Proteomes" id="UP000224634">
    <property type="component" value="Unassembled WGS sequence"/>
</dbReference>
<evidence type="ECO:0008006" key="3">
    <source>
        <dbReference type="Google" id="ProtNLM"/>
    </source>
</evidence>
<protein>
    <recommendedName>
        <fullName evidence="3">Protein kinase domain-containing protein</fullName>
    </recommendedName>
</protein>
<keyword evidence="2" id="KW-1185">Reference proteome</keyword>
<accession>A0A2B7XXG8</accession>
<reference evidence="1 2" key="1">
    <citation type="submission" date="2017-10" db="EMBL/GenBank/DDBJ databases">
        <title>Comparative genomics in systemic dimorphic fungi from Ajellomycetaceae.</title>
        <authorList>
            <person name="Munoz J.F."/>
            <person name="Mcewen J.G."/>
            <person name="Clay O.K."/>
            <person name="Cuomo C.A."/>
        </authorList>
    </citation>
    <scope>NUCLEOTIDE SEQUENCE [LARGE SCALE GENOMIC DNA]</scope>
    <source>
        <strain evidence="1 2">UAMH7299</strain>
    </source>
</reference>